<evidence type="ECO:0000313" key="2">
    <source>
        <dbReference type="EMBL" id="PGH28589.1"/>
    </source>
</evidence>
<dbReference type="AlphaFoldDB" id="A0A2B7Z5S6"/>
<protein>
    <submittedName>
        <fullName evidence="2">Uncharacterized protein</fullName>
    </submittedName>
</protein>
<comment type="caution">
    <text evidence="2">The sequence shown here is derived from an EMBL/GenBank/DDBJ whole genome shotgun (WGS) entry which is preliminary data.</text>
</comment>
<evidence type="ECO:0000313" key="3">
    <source>
        <dbReference type="Proteomes" id="UP000226031"/>
    </source>
</evidence>
<gene>
    <name evidence="2" type="ORF">GX50_08671</name>
</gene>
<feature type="signal peptide" evidence="1">
    <location>
        <begin position="1"/>
        <end position="22"/>
    </location>
</feature>
<reference evidence="2 3" key="1">
    <citation type="submission" date="2017-10" db="EMBL/GenBank/DDBJ databases">
        <title>Comparative genomics in systemic dimorphic fungi from Ajellomycetaceae.</title>
        <authorList>
            <person name="Munoz J.F."/>
            <person name="Mcewen J.G."/>
            <person name="Clay O.K."/>
            <person name="Cuomo C.A."/>
        </authorList>
    </citation>
    <scope>NUCLEOTIDE SEQUENCE [LARGE SCALE GENOMIC DNA]</scope>
    <source>
        <strain evidence="2 3">UAMH4076</strain>
    </source>
</reference>
<evidence type="ECO:0000256" key="1">
    <source>
        <dbReference type="SAM" id="SignalP"/>
    </source>
</evidence>
<feature type="chain" id="PRO_5012609085" evidence="1">
    <location>
        <begin position="23"/>
        <end position="126"/>
    </location>
</feature>
<keyword evidence="1" id="KW-0732">Signal</keyword>
<sequence length="126" mass="13894">MKVFGPLAAALLAIGASAPAAAANIYFQDVPLEPPLNWIYGEKLGYRIIDVFDSLYENYTAEGWAGFIAQKCIDTLLCQGTLTYTVSDNASKNRLGVTFRGPWLYSYNFEREKGIEDSVAANKVEN</sequence>
<proteinExistence type="predicted"/>
<accession>A0A2B7Z5S6</accession>
<name>A0A2B7Z5S6_9EURO</name>
<dbReference type="EMBL" id="PDND01000369">
    <property type="protein sequence ID" value="PGH28589.1"/>
    <property type="molecule type" value="Genomic_DNA"/>
</dbReference>
<dbReference type="VEuPathDB" id="FungiDB:EMCG_07219"/>
<organism evidence="2 3">
    <name type="scientific">[Emmonsia] crescens</name>
    <dbReference type="NCBI Taxonomy" id="73230"/>
    <lineage>
        <taxon>Eukaryota</taxon>
        <taxon>Fungi</taxon>
        <taxon>Dikarya</taxon>
        <taxon>Ascomycota</taxon>
        <taxon>Pezizomycotina</taxon>
        <taxon>Eurotiomycetes</taxon>
        <taxon>Eurotiomycetidae</taxon>
        <taxon>Onygenales</taxon>
        <taxon>Ajellomycetaceae</taxon>
        <taxon>Emergomyces</taxon>
    </lineage>
</organism>
<dbReference type="Proteomes" id="UP000226031">
    <property type="component" value="Unassembled WGS sequence"/>
</dbReference>
<keyword evidence="3" id="KW-1185">Reference proteome</keyword>